<evidence type="ECO:0000313" key="2">
    <source>
        <dbReference type="Proteomes" id="UP001219525"/>
    </source>
</evidence>
<gene>
    <name evidence="1" type="ORF">GGX14DRAFT_372535</name>
</gene>
<proteinExistence type="predicted"/>
<accession>A0AAD6V1Y1</accession>
<dbReference type="Proteomes" id="UP001219525">
    <property type="component" value="Unassembled WGS sequence"/>
</dbReference>
<comment type="caution">
    <text evidence="1">The sequence shown here is derived from an EMBL/GenBank/DDBJ whole genome shotgun (WGS) entry which is preliminary data.</text>
</comment>
<keyword evidence="2" id="KW-1185">Reference proteome</keyword>
<reference evidence="1" key="1">
    <citation type="submission" date="2023-03" db="EMBL/GenBank/DDBJ databases">
        <title>Massive genome expansion in bonnet fungi (Mycena s.s.) driven by repeated elements and novel gene families across ecological guilds.</title>
        <authorList>
            <consortium name="Lawrence Berkeley National Laboratory"/>
            <person name="Harder C.B."/>
            <person name="Miyauchi S."/>
            <person name="Viragh M."/>
            <person name="Kuo A."/>
            <person name="Thoen E."/>
            <person name="Andreopoulos B."/>
            <person name="Lu D."/>
            <person name="Skrede I."/>
            <person name="Drula E."/>
            <person name="Henrissat B."/>
            <person name="Morin E."/>
            <person name="Kohler A."/>
            <person name="Barry K."/>
            <person name="LaButti K."/>
            <person name="Morin E."/>
            <person name="Salamov A."/>
            <person name="Lipzen A."/>
            <person name="Mereny Z."/>
            <person name="Hegedus B."/>
            <person name="Baldrian P."/>
            <person name="Stursova M."/>
            <person name="Weitz H."/>
            <person name="Taylor A."/>
            <person name="Grigoriev I.V."/>
            <person name="Nagy L.G."/>
            <person name="Martin F."/>
            <person name="Kauserud H."/>
        </authorList>
    </citation>
    <scope>NUCLEOTIDE SEQUENCE</scope>
    <source>
        <strain evidence="1">9144</strain>
    </source>
</reference>
<name>A0AAD6V1Y1_9AGAR</name>
<dbReference type="EMBL" id="JARJCW010000064">
    <property type="protein sequence ID" value="KAJ7200095.1"/>
    <property type="molecule type" value="Genomic_DNA"/>
</dbReference>
<organism evidence="1 2">
    <name type="scientific">Mycena pura</name>
    <dbReference type="NCBI Taxonomy" id="153505"/>
    <lineage>
        <taxon>Eukaryota</taxon>
        <taxon>Fungi</taxon>
        <taxon>Dikarya</taxon>
        <taxon>Basidiomycota</taxon>
        <taxon>Agaricomycotina</taxon>
        <taxon>Agaricomycetes</taxon>
        <taxon>Agaricomycetidae</taxon>
        <taxon>Agaricales</taxon>
        <taxon>Marasmiineae</taxon>
        <taxon>Mycenaceae</taxon>
        <taxon>Mycena</taxon>
    </lineage>
</organism>
<dbReference type="AlphaFoldDB" id="A0AAD6V1Y1"/>
<evidence type="ECO:0000313" key="1">
    <source>
        <dbReference type="EMBL" id="KAJ7200095.1"/>
    </source>
</evidence>
<dbReference type="SUPFAM" id="SSF52540">
    <property type="entry name" value="P-loop containing nucleoside triphosphate hydrolases"/>
    <property type="match status" value="1"/>
</dbReference>
<protein>
    <recommendedName>
        <fullName evidence="3">DEAD/DEAH box helicase domain-containing protein</fullName>
    </recommendedName>
</protein>
<dbReference type="Gene3D" id="3.40.50.300">
    <property type="entry name" value="P-loop containing nucleotide triphosphate hydrolases"/>
    <property type="match status" value="1"/>
</dbReference>
<dbReference type="InterPro" id="IPR027417">
    <property type="entry name" value="P-loop_NTPase"/>
</dbReference>
<evidence type="ECO:0008006" key="3">
    <source>
        <dbReference type="Google" id="ProtNLM"/>
    </source>
</evidence>
<sequence>MPAVLSRLDYHHRNAQKAAKILQEARDNAFKERGYQSAPTCAKLRNEFNQRNDGMVAHEWQIDMGEALVLGLDCSLIAGTGAGKTMPFVPLFEESDKIIIIISPLNTLEVDQLSFISRFRKMGLSAVAVHGDTYSNDHKGDGCCDLFD</sequence>